<feature type="transmembrane region" description="Helical" evidence="3">
    <location>
        <begin position="982"/>
        <end position="1006"/>
    </location>
</feature>
<keyword evidence="3" id="KW-1133">Transmembrane helix</keyword>
<keyword evidence="3" id="KW-0812">Transmembrane</keyword>
<dbReference type="Pfam" id="PF01344">
    <property type="entry name" value="Kelch_1"/>
    <property type="match status" value="1"/>
</dbReference>
<dbReference type="InterPro" id="IPR015915">
    <property type="entry name" value="Kelch-typ_b-propeller"/>
</dbReference>
<protein>
    <recommendedName>
        <fullName evidence="4">Bacterial Ig-like domain-containing protein</fullName>
    </recommendedName>
</protein>
<dbReference type="SMART" id="SM00612">
    <property type="entry name" value="Kelch"/>
    <property type="match status" value="11"/>
</dbReference>
<evidence type="ECO:0000256" key="1">
    <source>
        <dbReference type="ARBA" id="ARBA00022441"/>
    </source>
</evidence>
<dbReference type="InterPro" id="IPR044016">
    <property type="entry name" value="Big_13"/>
</dbReference>
<dbReference type="Proteomes" id="UP001611383">
    <property type="component" value="Chromosome"/>
</dbReference>
<evidence type="ECO:0000259" key="4">
    <source>
        <dbReference type="Pfam" id="PF19077"/>
    </source>
</evidence>
<keyword evidence="6" id="KW-1185">Reference proteome</keyword>
<dbReference type="InterPro" id="IPR013783">
    <property type="entry name" value="Ig-like_fold"/>
</dbReference>
<sequence length="1015" mass="105381">MKASMKISWLRRGAPSPVGAWRLLPLVCVWLSCGGSGGKQAQAPHEDGRAAVTQGRRQAPLATGPVSTPRINHEMHTATLLPSGKVLVAGGPGTNAEEYDPATGTWSTMGPMLEARYTATATLLPSGKVLVVGDFLDPAGATAEVYDPATRTWSMTGPLSNSRFLHTATLLPSGRVLVVSQGEAEEYDPTTNAWRTTRAMATARLEHAATLLPSGEVLITGGHGEDRTLASAEVYDPATRTWRMTAPMNQARRNHTATVLPSGKVLVTGGSGEDDGALTSAEVYDPATRTWHMTGAMATARSDHTATLLPSGNVLVVGGDLSSLLTSVEVYDPATGTWSVAAPPITGGHVLHTATLLPSGNVLLVQGQQAEVYVPPATSTWSPVAVPALLHRGHTTTLLPSGKVLVAAGEGTSRAEVYDPATNTWRETGALTHTRSGHTATPLPSGQVLAAGGGTASAELYDPDTGTWHETGAMKTNRSGHTATRLPSGRVLVVSGTDAEEYDPGTGTWSETGPLASAHTHHTATLLPSGQVLVTGGGTASAELYDPAGRTWSTTTEMSQARAHHTATLLPSGQVLVAGGSGVDGSALTSAEVYDPDTGIWHEMGALAHARSGHTATLLPSGKVLAAGGVTGGFSSEEYDPATGLWSATVTLPDERSGHTATLLPTGQVLVVGGTNTLNASHAALYTDPRVLETWRPAVDALVAKPGAAFRLTGRGFRGLSEASGGITQSSATNFPLVGLLTLEGNTLLRLPGSGFSDTAVTVTLPAVRDGDYLLSVMTNGITGGQLLRVDGTAPAPPQVETPARGTWLNTARPTLSGTAEPGSTVRLALSGGKTWTLTADARGAWSYTPDTALTEGPHAVSLTALDEAGNESPASEVLDFTVDTRAPDAPEVTTPSDGSTFYTKQVPDILGWAEPDSVLQLRLDEGEAVTLKPNGAGTWRFTPPPPLALGRHVISVTATDRAGNTSEPTTSSFILATPGSYYGWSCTTSPAFPLLWAWVLVAFWLHREGARRSR</sequence>
<proteinExistence type="predicted"/>
<dbReference type="InterPro" id="IPR011043">
    <property type="entry name" value="Gal_Oxase/kelch_b-propeller"/>
</dbReference>
<dbReference type="EMBL" id="CP043494">
    <property type="protein sequence ID" value="WNG51469.1"/>
    <property type="molecule type" value="Genomic_DNA"/>
</dbReference>
<gene>
    <name evidence="5" type="ORF">F0U60_50585</name>
</gene>
<name>A0ABY9X7U1_9BACT</name>
<dbReference type="Pfam" id="PF19077">
    <property type="entry name" value="Big_13"/>
    <property type="match status" value="2"/>
</dbReference>
<evidence type="ECO:0000256" key="2">
    <source>
        <dbReference type="ARBA" id="ARBA00022737"/>
    </source>
</evidence>
<dbReference type="SUPFAM" id="SSF50965">
    <property type="entry name" value="Galactose oxidase, central domain"/>
    <property type="match status" value="1"/>
</dbReference>
<dbReference type="InterPro" id="IPR006652">
    <property type="entry name" value="Kelch_1"/>
</dbReference>
<accession>A0ABY9X7U1</accession>
<dbReference type="PROSITE" id="PS51257">
    <property type="entry name" value="PROKAR_LIPOPROTEIN"/>
    <property type="match status" value="1"/>
</dbReference>
<dbReference type="Pfam" id="PF24681">
    <property type="entry name" value="Kelch_KLHDC2_KLHL20_DRC7"/>
    <property type="match status" value="1"/>
</dbReference>
<keyword evidence="3" id="KW-0472">Membrane</keyword>
<evidence type="ECO:0000313" key="5">
    <source>
        <dbReference type="EMBL" id="WNG51469.1"/>
    </source>
</evidence>
<dbReference type="SUPFAM" id="SSF117281">
    <property type="entry name" value="Kelch motif"/>
    <property type="match status" value="2"/>
</dbReference>
<keyword evidence="2" id="KW-0677">Repeat</keyword>
<dbReference type="InterPro" id="IPR037293">
    <property type="entry name" value="Gal_Oxidase_central_sf"/>
</dbReference>
<evidence type="ECO:0000256" key="3">
    <source>
        <dbReference type="SAM" id="Phobius"/>
    </source>
</evidence>
<dbReference type="Gene3D" id="2.120.10.80">
    <property type="entry name" value="Kelch-type beta propeller"/>
    <property type="match status" value="2"/>
</dbReference>
<dbReference type="Gene3D" id="2.130.10.80">
    <property type="entry name" value="Galactose oxidase/kelch, beta-propeller"/>
    <property type="match status" value="7"/>
</dbReference>
<dbReference type="PANTHER" id="PTHR24412">
    <property type="entry name" value="KELCH PROTEIN"/>
    <property type="match status" value="1"/>
</dbReference>
<reference evidence="5 6" key="1">
    <citation type="submission" date="2019-08" db="EMBL/GenBank/DDBJ databases">
        <title>Archangium and Cystobacter genomes.</title>
        <authorList>
            <person name="Chen I.-C.K."/>
            <person name="Wielgoss S."/>
        </authorList>
    </citation>
    <scope>NUCLEOTIDE SEQUENCE [LARGE SCALE GENOMIC DNA]</scope>
    <source>
        <strain evidence="5 6">Cbm 6</strain>
    </source>
</reference>
<dbReference type="PANTHER" id="PTHR24412:SF441">
    <property type="entry name" value="KELCH-LIKE PROTEIN 28"/>
    <property type="match status" value="1"/>
</dbReference>
<dbReference type="Gene3D" id="2.60.40.10">
    <property type="entry name" value="Immunoglobulins"/>
    <property type="match status" value="2"/>
</dbReference>
<keyword evidence="1" id="KW-0880">Kelch repeat</keyword>
<feature type="domain" description="Bacterial Ig-like" evidence="4">
    <location>
        <begin position="810"/>
        <end position="885"/>
    </location>
</feature>
<dbReference type="NCBIfam" id="NF033510">
    <property type="entry name" value="Ca_tandemer"/>
    <property type="match status" value="2"/>
</dbReference>
<organism evidence="5 6">
    <name type="scientific">Archangium minus</name>
    <dbReference type="NCBI Taxonomy" id="83450"/>
    <lineage>
        <taxon>Bacteria</taxon>
        <taxon>Pseudomonadati</taxon>
        <taxon>Myxococcota</taxon>
        <taxon>Myxococcia</taxon>
        <taxon>Myxococcales</taxon>
        <taxon>Cystobacterineae</taxon>
        <taxon>Archangiaceae</taxon>
        <taxon>Archangium</taxon>
    </lineage>
</organism>
<feature type="domain" description="Bacterial Ig-like" evidence="4">
    <location>
        <begin position="905"/>
        <end position="974"/>
    </location>
</feature>
<evidence type="ECO:0000313" key="6">
    <source>
        <dbReference type="Proteomes" id="UP001611383"/>
    </source>
</evidence>